<dbReference type="PANTHER" id="PTHR24247:SF274">
    <property type="entry name" value="HISTAMINE H3 RECEPTOR"/>
    <property type="match status" value="1"/>
</dbReference>
<evidence type="ECO:0000256" key="2">
    <source>
        <dbReference type="ARBA" id="ARBA00022475"/>
    </source>
</evidence>
<keyword evidence="6 10" id="KW-0297">G-protein coupled receptor</keyword>
<proteinExistence type="inferred from homology"/>
<dbReference type="PRINTS" id="PR01471">
    <property type="entry name" value="HISTAMINEH3R"/>
</dbReference>
<evidence type="ECO:0000256" key="1">
    <source>
        <dbReference type="ARBA" id="ARBA00004651"/>
    </source>
</evidence>
<organism evidence="13 14">
    <name type="scientific">Ranitomeya imitator</name>
    <name type="common">mimic poison frog</name>
    <dbReference type="NCBI Taxonomy" id="111125"/>
    <lineage>
        <taxon>Eukaryota</taxon>
        <taxon>Metazoa</taxon>
        <taxon>Chordata</taxon>
        <taxon>Craniata</taxon>
        <taxon>Vertebrata</taxon>
        <taxon>Euteleostomi</taxon>
        <taxon>Amphibia</taxon>
        <taxon>Batrachia</taxon>
        <taxon>Anura</taxon>
        <taxon>Neobatrachia</taxon>
        <taxon>Hyloidea</taxon>
        <taxon>Dendrobatidae</taxon>
        <taxon>Dendrobatinae</taxon>
        <taxon>Ranitomeya</taxon>
    </lineage>
</organism>
<evidence type="ECO:0000256" key="7">
    <source>
        <dbReference type="ARBA" id="ARBA00023136"/>
    </source>
</evidence>
<dbReference type="Pfam" id="PF00001">
    <property type="entry name" value="7tm_1"/>
    <property type="match status" value="1"/>
</dbReference>
<dbReference type="EMBL" id="CAUEEQ010006412">
    <property type="protein sequence ID" value="CAJ0929998.1"/>
    <property type="molecule type" value="Genomic_DNA"/>
</dbReference>
<dbReference type="PRINTS" id="PR00237">
    <property type="entry name" value="GPCRRHODOPSN"/>
</dbReference>
<evidence type="ECO:0000256" key="4">
    <source>
        <dbReference type="ARBA" id="ARBA00022692"/>
    </source>
</evidence>
<evidence type="ECO:0000256" key="11">
    <source>
        <dbReference type="SAM" id="Phobius"/>
    </source>
</evidence>
<keyword evidence="14" id="KW-1185">Reference proteome</keyword>
<evidence type="ECO:0000256" key="3">
    <source>
        <dbReference type="ARBA" id="ARBA00022553"/>
    </source>
</evidence>
<feature type="transmembrane region" description="Helical" evidence="11">
    <location>
        <begin position="180"/>
        <end position="203"/>
    </location>
</feature>
<dbReference type="CDD" id="cd15048">
    <property type="entry name" value="7tmA_Histamine_H3R_H4R"/>
    <property type="match status" value="1"/>
</dbReference>
<dbReference type="Proteomes" id="UP001176940">
    <property type="component" value="Unassembled WGS sequence"/>
</dbReference>
<evidence type="ECO:0000256" key="9">
    <source>
        <dbReference type="ARBA" id="ARBA00023224"/>
    </source>
</evidence>
<dbReference type="SUPFAM" id="SSF81321">
    <property type="entry name" value="Family A G protein-coupled receptor-like"/>
    <property type="match status" value="1"/>
</dbReference>
<dbReference type="SMART" id="SM01381">
    <property type="entry name" value="7TM_GPCR_Srsx"/>
    <property type="match status" value="1"/>
</dbReference>
<feature type="transmembrane region" description="Helical" evidence="11">
    <location>
        <begin position="140"/>
        <end position="160"/>
    </location>
</feature>
<keyword evidence="3" id="KW-0597">Phosphoprotein</keyword>
<feature type="transmembrane region" description="Helical" evidence="11">
    <location>
        <begin position="101"/>
        <end position="128"/>
    </location>
</feature>
<dbReference type="InterPro" id="IPR000276">
    <property type="entry name" value="GPCR_Rhodpsn"/>
</dbReference>
<evidence type="ECO:0000313" key="14">
    <source>
        <dbReference type="Proteomes" id="UP001176940"/>
    </source>
</evidence>
<protein>
    <recommendedName>
        <fullName evidence="12">G-protein coupled receptors family 1 profile domain-containing protein</fullName>
    </recommendedName>
</protein>
<feature type="transmembrane region" description="Helical" evidence="11">
    <location>
        <begin position="224"/>
        <end position="245"/>
    </location>
</feature>
<evidence type="ECO:0000256" key="6">
    <source>
        <dbReference type="ARBA" id="ARBA00023040"/>
    </source>
</evidence>
<feature type="transmembrane region" description="Helical" evidence="11">
    <location>
        <begin position="416"/>
        <end position="439"/>
    </location>
</feature>
<comment type="caution">
    <text evidence="13">The sequence shown here is derived from an EMBL/GenBank/DDBJ whole genome shotgun (WGS) entry which is preliminary data.</text>
</comment>
<comment type="subcellular location">
    <subcellularLocation>
        <location evidence="1">Cell membrane</location>
        <topology evidence="1">Multi-pass membrane protein</topology>
    </subcellularLocation>
</comment>
<dbReference type="InterPro" id="IPR003980">
    <property type="entry name" value="Histamine_H3_rcpt"/>
</dbReference>
<keyword evidence="2" id="KW-1003">Cell membrane</keyword>
<keyword evidence="8 10" id="KW-0675">Receptor</keyword>
<name>A0ABN9L0C4_9NEOB</name>
<keyword evidence="9 10" id="KW-0807">Transducer</keyword>
<keyword evidence="5 11" id="KW-1133">Transmembrane helix</keyword>
<evidence type="ECO:0000313" key="13">
    <source>
        <dbReference type="EMBL" id="CAJ0929998.1"/>
    </source>
</evidence>
<dbReference type="PROSITE" id="PS00237">
    <property type="entry name" value="G_PROTEIN_RECEP_F1_1"/>
    <property type="match status" value="1"/>
</dbReference>
<keyword evidence="7 11" id="KW-0472">Membrane</keyword>
<keyword evidence="4 10" id="KW-0812">Transmembrane</keyword>
<evidence type="ECO:0000256" key="8">
    <source>
        <dbReference type="ARBA" id="ARBA00023170"/>
    </source>
</evidence>
<reference evidence="13" key="1">
    <citation type="submission" date="2023-07" db="EMBL/GenBank/DDBJ databases">
        <authorList>
            <person name="Stuckert A."/>
        </authorList>
    </citation>
    <scope>NUCLEOTIDE SEQUENCE</scope>
</reference>
<dbReference type="Gene3D" id="1.20.1070.10">
    <property type="entry name" value="Rhodopsin 7-helix transmembrane proteins"/>
    <property type="match status" value="1"/>
</dbReference>
<feature type="transmembrane region" description="Helical" evidence="11">
    <location>
        <begin position="265"/>
        <end position="291"/>
    </location>
</feature>
<accession>A0ABN9L0C4</accession>
<evidence type="ECO:0000256" key="5">
    <source>
        <dbReference type="ARBA" id="ARBA00022989"/>
    </source>
</evidence>
<feature type="transmembrane region" description="Helical" evidence="11">
    <location>
        <begin position="384"/>
        <end position="404"/>
    </location>
</feature>
<comment type="similarity">
    <text evidence="10">Belongs to the G-protein coupled receptor 1 family.</text>
</comment>
<evidence type="ECO:0000259" key="12">
    <source>
        <dbReference type="PROSITE" id="PS50262"/>
    </source>
</evidence>
<dbReference type="InterPro" id="IPR017452">
    <property type="entry name" value="GPCR_Rhodpsn_7TM"/>
</dbReference>
<sequence>MPLKGIGFCKGCKGKPQCLANSKSIKFKAAPESTNAMTENDDNEQIKDTDNRKRVLAGKCHYGGLCDMEKIGKVNDSSERNLTGIISANSSFEIDEMAQGVTILIIMLISFFIFITVAGNSLVIVCFIEDKRLRSSSNLYLLNLAICDFFIGAFCIPLYVPYMFNGEWKLGKFLCKLWLVVDNLMCTASAFNVVLISYDRFLAVTMAVAYHTQRQQHYKTVLKMAAVWILSSLVYSPAILLWDYFNSDDSFPEELCLPSYFNSWHFLLVASSFDFLLPLLSISFFNLSIYWNIKIRSKKKRESSVFTICSTKEEILQIPYIAPEGFIHPDQNGLRLPKIKIAAKPCPHLSSKKTEPNRSQSVSAPPSNIHIIKLSHDKKIAKSLFILVCVFCICWAPYSLLMTIRAACHDYCIASYWYQITFWLLWINSSINPILYPLCHSSFRSAFIKVISKYAQIVK</sequence>
<evidence type="ECO:0000256" key="10">
    <source>
        <dbReference type="RuleBase" id="RU000688"/>
    </source>
</evidence>
<gene>
    <name evidence="13" type="ORF">RIMI_LOCUS4078043</name>
</gene>
<dbReference type="PROSITE" id="PS50262">
    <property type="entry name" value="G_PROTEIN_RECEP_F1_2"/>
    <property type="match status" value="1"/>
</dbReference>
<feature type="domain" description="G-protein coupled receptors family 1 profile" evidence="12">
    <location>
        <begin position="119"/>
        <end position="436"/>
    </location>
</feature>
<dbReference type="PANTHER" id="PTHR24247">
    <property type="entry name" value="5-HYDROXYTRYPTAMINE RECEPTOR"/>
    <property type="match status" value="1"/>
</dbReference>